<gene>
    <name evidence="1" type="ORF">ACOLOM_LOCUS7310</name>
</gene>
<reference evidence="1" key="1">
    <citation type="submission" date="2021-06" db="EMBL/GenBank/DDBJ databases">
        <authorList>
            <person name="Kallberg Y."/>
            <person name="Tangrot J."/>
            <person name="Rosling A."/>
        </authorList>
    </citation>
    <scope>NUCLEOTIDE SEQUENCE</scope>
    <source>
        <strain evidence="1">CL356</strain>
    </source>
</reference>
<sequence length="49" mass="5795">MSRYEFMTSGDPRQPGESKWKYHIRKLFTTKTLTSLDEDRQNSTLAKTL</sequence>
<dbReference type="Proteomes" id="UP000789525">
    <property type="component" value="Unassembled WGS sequence"/>
</dbReference>
<name>A0ACA9MY09_9GLOM</name>
<keyword evidence="2" id="KW-1185">Reference proteome</keyword>
<evidence type="ECO:0000313" key="2">
    <source>
        <dbReference type="Proteomes" id="UP000789525"/>
    </source>
</evidence>
<dbReference type="EMBL" id="CAJVPT010016657">
    <property type="protein sequence ID" value="CAG8620520.1"/>
    <property type="molecule type" value="Genomic_DNA"/>
</dbReference>
<evidence type="ECO:0000313" key="1">
    <source>
        <dbReference type="EMBL" id="CAG8620520.1"/>
    </source>
</evidence>
<comment type="caution">
    <text evidence="1">The sequence shown here is derived from an EMBL/GenBank/DDBJ whole genome shotgun (WGS) entry which is preliminary data.</text>
</comment>
<accession>A0ACA9MY09</accession>
<protein>
    <submittedName>
        <fullName evidence="1">5826_t:CDS:1</fullName>
    </submittedName>
</protein>
<proteinExistence type="predicted"/>
<feature type="non-terminal residue" evidence="1">
    <location>
        <position position="49"/>
    </location>
</feature>
<organism evidence="1 2">
    <name type="scientific">Acaulospora colombiana</name>
    <dbReference type="NCBI Taxonomy" id="27376"/>
    <lineage>
        <taxon>Eukaryota</taxon>
        <taxon>Fungi</taxon>
        <taxon>Fungi incertae sedis</taxon>
        <taxon>Mucoromycota</taxon>
        <taxon>Glomeromycotina</taxon>
        <taxon>Glomeromycetes</taxon>
        <taxon>Diversisporales</taxon>
        <taxon>Acaulosporaceae</taxon>
        <taxon>Acaulospora</taxon>
    </lineage>
</organism>
<feature type="non-terminal residue" evidence="1">
    <location>
        <position position="1"/>
    </location>
</feature>